<sequence>MPAVKRIPVTEPVWRDLAEMRSAGQTSAELLEEMIEDRKKRRLEEDVQTWRSRRKEKYVPLSEIED</sequence>
<protein>
    <submittedName>
        <fullName evidence="1">Uncharacterized protein</fullName>
    </submittedName>
</protein>
<reference evidence="1" key="1">
    <citation type="journal article" date="2015" name="Proc. Natl. Acad. Sci. U.S.A.">
        <title>Networks of energetic and metabolic interactions define dynamics in microbial communities.</title>
        <authorList>
            <person name="Embree M."/>
            <person name="Liu J.K."/>
            <person name="Al-Bassam M.M."/>
            <person name="Zengler K."/>
        </authorList>
    </citation>
    <scope>NUCLEOTIDE SEQUENCE</scope>
</reference>
<comment type="caution">
    <text evidence="1">The sequence shown here is derived from an EMBL/GenBank/DDBJ whole genome shotgun (WGS) entry which is preliminary data.</text>
</comment>
<accession>A0A0W8F2I7</accession>
<dbReference type="AlphaFoldDB" id="A0A0W8F2I7"/>
<evidence type="ECO:0000313" key="1">
    <source>
        <dbReference type="EMBL" id="KUG15065.1"/>
    </source>
</evidence>
<proteinExistence type="predicted"/>
<name>A0A0W8F2I7_9ZZZZ</name>
<gene>
    <name evidence="1" type="ORF">ASZ90_015284</name>
</gene>
<dbReference type="EMBL" id="LNQE01001591">
    <property type="protein sequence ID" value="KUG15065.1"/>
    <property type="molecule type" value="Genomic_DNA"/>
</dbReference>
<organism evidence="1">
    <name type="scientific">hydrocarbon metagenome</name>
    <dbReference type="NCBI Taxonomy" id="938273"/>
    <lineage>
        <taxon>unclassified sequences</taxon>
        <taxon>metagenomes</taxon>
        <taxon>ecological metagenomes</taxon>
    </lineage>
</organism>